<accession>A0A183EDR5</accession>
<evidence type="ECO:0000313" key="1">
    <source>
        <dbReference type="EMBL" id="VDN33153.1"/>
    </source>
</evidence>
<proteinExistence type="predicted"/>
<evidence type="ECO:0000313" key="3">
    <source>
        <dbReference type="WBParaSite" id="GPUH_0001913101-mRNA-1"/>
    </source>
</evidence>
<sequence>MMMLILTSQYNTIGLSVTEFKQSEQFKMHFGIRDRQYSGITLSDSGIKYALTPEPFRRMSIEQEDVVSSLFLLPGDYTVEQKQRFLQYMLHYLAALQENKVEVHV</sequence>
<dbReference type="WBParaSite" id="GPUH_0001913101-mRNA-1">
    <property type="protein sequence ID" value="GPUH_0001913101-mRNA-1"/>
    <property type="gene ID" value="GPUH_0001913101"/>
</dbReference>
<organism evidence="3">
    <name type="scientific">Gongylonema pulchrum</name>
    <dbReference type="NCBI Taxonomy" id="637853"/>
    <lineage>
        <taxon>Eukaryota</taxon>
        <taxon>Metazoa</taxon>
        <taxon>Ecdysozoa</taxon>
        <taxon>Nematoda</taxon>
        <taxon>Chromadorea</taxon>
        <taxon>Rhabditida</taxon>
        <taxon>Spirurina</taxon>
        <taxon>Spiruromorpha</taxon>
        <taxon>Spiruroidea</taxon>
        <taxon>Gongylonematidae</taxon>
        <taxon>Gongylonema</taxon>
    </lineage>
</organism>
<name>A0A183EDR5_9BILA</name>
<reference evidence="3" key="1">
    <citation type="submission" date="2016-06" db="UniProtKB">
        <authorList>
            <consortium name="WormBaseParasite"/>
        </authorList>
    </citation>
    <scope>IDENTIFICATION</scope>
</reference>
<reference evidence="1 2" key="2">
    <citation type="submission" date="2018-11" db="EMBL/GenBank/DDBJ databases">
        <authorList>
            <consortium name="Pathogen Informatics"/>
        </authorList>
    </citation>
    <scope>NUCLEOTIDE SEQUENCE [LARGE SCALE GENOMIC DNA]</scope>
</reference>
<evidence type="ECO:0000313" key="2">
    <source>
        <dbReference type="Proteomes" id="UP000271098"/>
    </source>
</evidence>
<protein>
    <submittedName>
        <fullName evidence="3">Transcriptional regulator</fullName>
    </submittedName>
</protein>
<dbReference type="Proteomes" id="UP000271098">
    <property type="component" value="Unassembled WGS sequence"/>
</dbReference>
<dbReference type="AlphaFoldDB" id="A0A183EDR5"/>
<dbReference type="EMBL" id="UYRT01087923">
    <property type="protein sequence ID" value="VDN33153.1"/>
    <property type="molecule type" value="Genomic_DNA"/>
</dbReference>
<gene>
    <name evidence="1" type="ORF">GPUH_LOCUS19106</name>
</gene>
<keyword evidence="2" id="KW-1185">Reference proteome</keyword>